<reference evidence="12 13" key="1">
    <citation type="submission" date="2015-12" db="EMBL/GenBank/DDBJ databases">
        <authorList>
            <person name="Shamseldin A."/>
            <person name="Moawad H."/>
            <person name="Abd El-Rahim W.M."/>
            <person name="Sadowsky M.J."/>
        </authorList>
    </citation>
    <scope>NUCLEOTIDE SEQUENCE [LARGE SCALE GENOMIC DNA]</scope>
    <source>
        <strain evidence="12 13">WF1</strain>
    </source>
</reference>
<dbReference type="STRING" id="1420851.AU255_01670"/>
<evidence type="ECO:0000256" key="4">
    <source>
        <dbReference type="ARBA" id="ARBA00022490"/>
    </source>
</evidence>
<protein>
    <recommendedName>
        <fullName evidence="3">Cell division protein ZapA</fullName>
    </recommendedName>
    <alternativeName>
        <fullName evidence="11">Z ring-associated protein ZapA</fullName>
    </alternativeName>
</protein>
<dbReference type="EMBL" id="LPUF01000001">
    <property type="protein sequence ID" value="OQK16639.1"/>
    <property type="molecule type" value="Genomic_DNA"/>
</dbReference>
<keyword evidence="13" id="KW-1185">Reference proteome</keyword>
<dbReference type="Gene3D" id="3.30.160.880">
    <property type="entry name" value="Cell division protein ZapA protomer, N-terminal domain"/>
    <property type="match status" value="1"/>
</dbReference>
<dbReference type="Pfam" id="PF05164">
    <property type="entry name" value="ZapA"/>
    <property type="match status" value="1"/>
</dbReference>
<evidence type="ECO:0000313" key="13">
    <source>
        <dbReference type="Proteomes" id="UP000191980"/>
    </source>
</evidence>
<sequence>MSIQRHPVAVSILGKEYKIICAENEQNDLIASALQLDHQMRAIRLSGKVSGGERVAVLAALNLSVELQQSKKNSSPDSSSLSSRLNKMYLKIETALKTV</sequence>
<dbReference type="PANTHER" id="PTHR34981:SF1">
    <property type="entry name" value="CELL DIVISION PROTEIN ZAPA"/>
    <property type="match status" value="1"/>
</dbReference>
<dbReference type="RefSeq" id="WP_080521264.1">
    <property type="nucleotide sequence ID" value="NZ_LPUF01000001.1"/>
</dbReference>
<evidence type="ECO:0000256" key="1">
    <source>
        <dbReference type="ARBA" id="ARBA00004496"/>
    </source>
</evidence>
<gene>
    <name evidence="12" type="ORF">AU255_01670</name>
</gene>
<keyword evidence="7" id="KW-0717">Septation</keyword>
<evidence type="ECO:0000313" key="12">
    <source>
        <dbReference type="EMBL" id="OQK16639.1"/>
    </source>
</evidence>
<evidence type="ECO:0000256" key="7">
    <source>
        <dbReference type="ARBA" id="ARBA00023210"/>
    </source>
</evidence>
<dbReference type="GO" id="GO:0000917">
    <property type="term" value="P:division septum assembly"/>
    <property type="evidence" value="ECO:0007669"/>
    <property type="project" value="UniProtKB-KW"/>
</dbReference>
<dbReference type="AlphaFoldDB" id="A0A1V8M509"/>
<proteinExistence type="inferred from homology"/>
<dbReference type="SUPFAM" id="SSF102829">
    <property type="entry name" value="Cell division protein ZapA-like"/>
    <property type="match status" value="1"/>
</dbReference>
<evidence type="ECO:0000256" key="3">
    <source>
        <dbReference type="ARBA" id="ARBA00015195"/>
    </source>
</evidence>
<dbReference type="GO" id="GO:0043093">
    <property type="term" value="P:FtsZ-dependent cytokinesis"/>
    <property type="evidence" value="ECO:0007669"/>
    <property type="project" value="TreeGrafter"/>
</dbReference>
<comment type="caution">
    <text evidence="12">The sequence shown here is derived from an EMBL/GenBank/DDBJ whole genome shotgun (WGS) entry which is preliminary data.</text>
</comment>
<evidence type="ECO:0000256" key="9">
    <source>
        <dbReference type="ARBA" id="ARBA00024910"/>
    </source>
</evidence>
<dbReference type="InterPro" id="IPR036192">
    <property type="entry name" value="Cell_div_ZapA-like_sf"/>
</dbReference>
<dbReference type="Proteomes" id="UP000191980">
    <property type="component" value="Unassembled WGS sequence"/>
</dbReference>
<comment type="subcellular location">
    <subcellularLocation>
        <location evidence="1">Cytoplasm</location>
    </subcellularLocation>
</comment>
<comment type="similarity">
    <text evidence="2">Belongs to the ZapA family. Type 1 subfamily.</text>
</comment>
<dbReference type="GO" id="GO:0032153">
    <property type="term" value="C:cell division site"/>
    <property type="evidence" value="ECO:0007669"/>
    <property type="project" value="TreeGrafter"/>
</dbReference>
<dbReference type="OrthoDB" id="5772359at2"/>
<dbReference type="InterPro" id="IPR042233">
    <property type="entry name" value="Cell_div_ZapA_N"/>
</dbReference>
<name>A0A1V8M509_9GAMM</name>
<accession>A0A1V8M509</accession>
<evidence type="ECO:0000256" key="11">
    <source>
        <dbReference type="ARBA" id="ARBA00033158"/>
    </source>
</evidence>
<keyword evidence="6" id="KW-0175">Coiled coil</keyword>
<keyword evidence="4" id="KW-0963">Cytoplasm</keyword>
<evidence type="ECO:0000256" key="6">
    <source>
        <dbReference type="ARBA" id="ARBA00023054"/>
    </source>
</evidence>
<dbReference type="GO" id="GO:0000921">
    <property type="term" value="P:septin ring assembly"/>
    <property type="evidence" value="ECO:0007669"/>
    <property type="project" value="TreeGrafter"/>
</dbReference>
<comment type="function">
    <text evidence="9">Activator of cell division through the inhibition of FtsZ GTPase activity, therefore promoting FtsZ assembly into bundles of protofilaments necessary for the formation of the division Z ring. It is recruited early at mid-cell but it is not essential for cell division.</text>
</comment>
<evidence type="ECO:0000256" key="8">
    <source>
        <dbReference type="ARBA" id="ARBA00023306"/>
    </source>
</evidence>
<keyword evidence="8" id="KW-0131">Cell cycle</keyword>
<dbReference type="Gene3D" id="1.20.5.50">
    <property type="match status" value="1"/>
</dbReference>
<dbReference type="InterPro" id="IPR007838">
    <property type="entry name" value="Cell_div_ZapA-like"/>
</dbReference>
<evidence type="ECO:0000256" key="10">
    <source>
        <dbReference type="ARBA" id="ARBA00026068"/>
    </source>
</evidence>
<comment type="subunit">
    <text evidence="10">Homodimer. Interacts with FtsZ.</text>
</comment>
<organism evidence="12 13">
    <name type="scientific">Methyloprofundus sedimenti</name>
    <dbReference type="NCBI Taxonomy" id="1420851"/>
    <lineage>
        <taxon>Bacteria</taxon>
        <taxon>Pseudomonadati</taxon>
        <taxon>Pseudomonadota</taxon>
        <taxon>Gammaproteobacteria</taxon>
        <taxon>Methylococcales</taxon>
        <taxon>Methylococcaceae</taxon>
        <taxon>Methyloprofundus</taxon>
    </lineage>
</organism>
<dbReference type="PANTHER" id="PTHR34981">
    <property type="entry name" value="CELL DIVISION PROTEIN ZAPA"/>
    <property type="match status" value="1"/>
</dbReference>
<dbReference type="GO" id="GO:0030428">
    <property type="term" value="C:cell septum"/>
    <property type="evidence" value="ECO:0007669"/>
    <property type="project" value="TreeGrafter"/>
</dbReference>
<evidence type="ECO:0000256" key="2">
    <source>
        <dbReference type="ARBA" id="ARBA00010074"/>
    </source>
</evidence>
<evidence type="ECO:0000256" key="5">
    <source>
        <dbReference type="ARBA" id="ARBA00022618"/>
    </source>
</evidence>
<keyword evidence="5" id="KW-0132">Cell division</keyword>
<dbReference type="GO" id="GO:0005829">
    <property type="term" value="C:cytosol"/>
    <property type="evidence" value="ECO:0007669"/>
    <property type="project" value="TreeGrafter"/>
</dbReference>